<feature type="binding site" evidence="11">
    <location>
        <position position="162"/>
    </location>
    <ligand>
        <name>Zn(2+)</name>
        <dbReference type="ChEBI" id="CHEBI:29105"/>
        <label>1</label>
    </ligand>
</feature>
<organism evidence="15 16">
    <name type="scientific">Candidatus Falkowbacteria bacterium GW2011_GWE1_38_31</name>
    <dbReference type="NCBI Taxonomy" id="1618638"/>
    <lineage>
        <taxon>Bacteria</taxon>
        <taxon>Candidatus Falkowiibacteriota</taxon>
    </lineage>
</organism>
<dbReference type="InterPro" id="IPR002939">
    <property type="entry name" value="DnaJ_C"/>
</dbReference>
<dbReference type="NCBIfam" id="NF008035">
    <property type="entry name" value="PRK10767.1"/>
    <property type="match status" value="1"/>
</dbReference>
<dbReference type="InterPro" id="IPR036869">
    <property type="entry name" value="J_dom_sf"/>
</dbReference>
<dbReference type="SUPFAM" id="SSF49493">
    <property type="entry name" value="HSP40/DnaJ peptide-binding domain"/>
    <property type="match status" value="2"/>
</dbReference>
<keyword evidence="1 11" id="KW-0963">Cytoplasm</keyword>
<dbReference type="Proteomes" id="UP000034022">
    <property type="component" value="Unassembled WGS sequence"/>
</dbReference>
<evidence type="ECO:0000256" key="6">
    <source>
        <dbReference type="ARBA" id="ARBA00022833"/>
    </source>
</evidence>
<evidence type="ECO:0000256" key="12">
    <source>
        <dbReference type="PROSITE-ProRule" id="PRU00546"/>
    </source>
</evidence>
<comment type="subunit">
    <text evidence="11">Homodimer.</text>
</comment>
<dbReference type="GO" id="GO:0051082">
    <property type="term" value="F:unfolded protein binding"/>
    <property type="evidence" value="ECO:0007669"/>
    <property type="project" value="UniProtKB-UniRule"/>
</dbReference>
<evidence type="ECO:0000256" key="3">
    <source>
        <dbReference type="ARBA" id="ARBA00022723"/>
    </source>
</evidence>
<dbReference type="AlphaFoldDB" id="A0A0G0K4H0"/>
<gene>
    <name evidence="11" type="primary">dnaJ</name>
    <name evidence="15" type="ORF">US91_C0005G0055</name>
</gene>
<proteinExistence type="inferred from homology"/>
<keyword evidence="3 11" id="KW-0479">Metal-binding</keyword>
<dbReference type="PROSITE" id="PS51188">
    <property type="entry name" value="ZF_CR"/>
    <property type="match status" value="1"/>
</dbReference>
<sequence>MGKDYYNTLGVSKGASEEEIKQAFRKKAHQYHPDKSGGDEAKFKELNEAYQVLGNKEKRAQYDQYGSTFEQARGQGGFSGFEGFRDFSGFASGFSGAQGGVEYEDLGDIFSGIGDIFGFSGGRGQRRQKQRGRDLQVLLTIDFEEAVFGVEKEINIEKKVVCDHCHGNLAEPGTKIDTCGVCKGTGRVTRIQRTILGNMQVQAPCDNCDGEGKTYTQKCKKCKGSGVAMDSVKLNVKIPAGIDNGESIRLSGHGEAGEQGAGAGDLYIKLQVRGSKKFAREGYDVKSQKFISFTEAVLGAKIDIETVDGEVELKVPAGTQSETVFKLKGKGISRLRESGKGDHYVEIKVKIPTSISRKQKKLLEDLDL</sequence>
<comment type="cofactor">
    <cofactor evidence="11">
        <name>Zn(2+)</name>
        <dbReference type="ChEBI" id="CHEBI:29105"/>
    </cofactor>
    <text evidence="11">Binds 2 Zn(2+) ions per monomer.</text>
</comment>
<keyword evidence="8 11" id="KW-0143">Chaperone</keyword>
<dbReference type="FunFam" id="2.60.260.20:FF:000005">
    <property type="entry name" value="Chaperone protein dnaJ 1, mitochondrial"/>
    <property type="match status" value="1"/>
</dbReference>
<dbReference type="InterPro" id="IPR018253">
    <property type="entry name" value="DnaJ_domain_CS"/>
</dbReference>
<dbReference type="Pfam" id="PF00226">
    <property type="entry name" value="DnaJ"/>
    <property type="match status" value="1"/>
</dbReference>
<dbReference type="CDD" id="cd06257">
    <property type="entry name" value="DnaJ"/>
    <property type="match status" value="1"/>
</dbReference>
<dbReference type="GO" id="GO:0031072">
    <property type="term" value="F:heat shock protein binding"/>
    <property type="evidence" value="ECO:0007669"/>
    <property type="project" value="InterPro"/>
</dbReference>
<dbReference type="InterPro" id="IPR036410">
    <property type="entry name" value="HSP_DnaJ_Cys-rich_dom_sf"/>
</dbReference>
<feature type="binding site" evidence="11">
    <location>
        <position position="222"/>
    </location>
    <ligand>
        <name>Zn(2+)</name>
        <dbReference type="ChEBI" id="CHEBI:29105"/>
        <label>1</label>
    </ligand>
</feature>
<accession>A0A0G0K4H0</accession>
<dbReference type="EMBL" id="LBUU01000005">
    <property type="protein sequence ID" value="KKQ70350.1"/>
    <property type="molecule type" value="Genomic_DNA"/>
</dbReference>
<evidence type="ECO:0000313" key="16">
    <source>
        <dbReference type="Proteomes" id="UP000034022"/>
    </source>
</evidence>
<dbReference type="NCBIfam" id="TIGR02349">
    <property type="entry name" value="DnaJ_bact"/>
    <property type="match status" value="1"/>
</dbReference>
<feature type="binding site" evidence="11">
    <location>
        <position position="205"/>
    </location>
    <ligand>
        <name>Zn(2+)</name>
        <dbReference type="ChEBI" id="CHEBI:29105"/>
        <label>2</label>
    </ligand>
</feature>
<dbReference type="PANTHER" id="PTHR43096:SF48">
    <property type="entry name" value="CHAPERONE PROTEIN DNAJ"/>
    <property type="match status" value="1"/>
</dbReference>
<evidence type="ECO:0000259" key="13">
    <source>
        <dbReference type="PROSITE" id="PS50076"/>
    </source>
</evidence>
<feature type="binding site" evidence="11">
    <location>
        <position position="219"/>
    </location>
    <ligand>
        <name>Zn(2+)</name>
        <dbReference type="ChEBI" id="CHEBI:29105"/>
        <label>1</label>
    </ligand>
</feature>
<keyword evidence="7 11" id="KW-0346">Stress response</keyword>
<evidence type="ECO:0000256" key="5">
    <source>
        <dbReference type="ARBA" id="ARBA00022771"/>
    </source>
</evidence>
<evidence type="ECO:0000313" key="15">
    <source>
        <dbReference type="EMBL" id="KKQ70350.1"/>
    </source>
</evidence>
<evidence type="ECO:0000256" key="7">
    <source>
        <dbReference type="ARBA" id="ARBA00023016"/>
    </source>
</evidence>
<dbReference type="SMART" id="SM00271">
    <property type="entry name" value="DnaJ"/>
    <property type="match status" value="1"/>
</dbReference>
<dbReference type="PROSITE" id="PS00636">
    <property type="entry name" value="DNAJ_1"/>
    <property type="match status" value="1"/>
</dbReference>
<dbReference type="GO" id="GO:0006260">
    <property type="term" value="P:DNA replication"/>
    <property type="evidence" value="ECO:0007669"/>
    <property type="project" value="UniProtKB-KW"/>
</dbReference>
<feature type="binding site" evidence="11">
    <location>
        <position position="182"/>
    </location>
    <ligand>
        <name>Zn(2+)</name>
        <dbReference type="ChEBI" id="CHEBI:29105"/>
        <label>2</label>
    </ligand>
</feature>
<dbReference type="PATRIC" id="fig|1618638.3.peg.655"/>
<protein>
    <recommendedName>
        <fullName evidence="10 11">Chaperone protein DnaJ</fullName>
    </recommendedName>
</protein>
<dbReference type="InterPro" id="IPR001623">
    <property type="entry name" value="DnaJ_domain"/>
</dbReference>
<comment type="function">
    <text evidence="11">Participates actively in the response to hyperosmotic and heat shock by preventing the aggregation of stress-denatured proteins and by disaggregating proteins, also in an autonomous, DnaK-independent fashion. Unfolded proteins bind initially to DnaJ; upon interaction with the DnaJ-bound protein, DnaK hydrolyzes its bound ATP, resulting in the formation of a stable complex. GrpE releases ADP from DnaK; ATP binding to DnaK triggers the release of the substrate protein, thus completing the reaction cycle. Several rounds of ATP-dependent interactions between DnaJ, DnaK and GrpE are required for fully efficient folding. Also involved, together with DnaK and GrpE, in the DNA replication of plasmids through activation of initiation proteins.</text>
</comment>
<evidence type="ECO:0000256" key="1">
    <source>
        <dbReference type="ARBA" id="ARBA00022490"/>
    </source>
</evidence>
<evidence type="ECO:0000256" key="4">
    <source>
        <dbReference type="ARBA" id="ARBA00022737"/>
    </source>
</evidence>
<feature type="binding site" evidence="11">
    <location>
        <position position="208"/>
    </location>
    <ligand>
        <name>Zn(2+)</name>
        <dbReference type="ChEBI" id="CHEBI:29105"/>
        <label>2</label>
    </ligand>
</feature>
<comment type="domain">
    <text evidence="11">The J domain is necessary and sufficient to stimulate DnaK ATPase activity. Zinc center 1 plays an important role in the autonomous, DnaK-independent chaperone activity of DnaJ. Zinc center 2 is essential for interaction with DnaK and for DnaJ activity.</text>
</comment>
<dbReference type="GO" id="GO:0008270">
    <property type="term" value="F:zinc ion binding"/>
    <property type="evidence" value="ECO:0007669"/>
    <property type="project" value="UniProtKB-UniRule"/>
</dbReference>
<keyword evidence="4 11" id="KW-0677">Repeat</keyword>
<dbReference type="PANTHER" id="PTHR43096">
    <property type="entry name" value="DNAJ HOMOLOG 1, MITOCHONDRIAL-RELATED"/>
    <property type="match status" value="1"/>
</dbReference>
<dbReference type="CDD" id="cd10747">
    <property type="entry name" value="DnaJ_C"/>
    <property type="match status" value="1"/>
</dbReference>
<evidence type="ECO:0000256" key="8">
    <source>
        <dbReference type="ARBA" id="ARBA00023186"/>
    </source>
</evidence>
<dbReference type="Gene3D" id="2.60.260.20">
    <property type="entry name" value="Urease metallochaperone UreE, N-terminal domain"/>
    <property type="match status" value="2"/>
</dbReference>
<keyword evidence="5 11" id="KW-0863">Zinc-finger</keyword>
<reference evidence="15 16" key="1">
    <citation type="journal article" date="2015" name="Nature">
        <title>rRNA introns, odd ribosomes, and small enigmatic genomes across a large radiation of phyla.</title>
        <authorList>
            <person name="Brown C.T."/>
            <person name="Hug L.A."/>
            <person name="Thomas B.C."/>
            <person name="Sharon I."/>
            <person name="Castelle C.J."/>
            <person name="Singh A."/>
            <person name="Wilkins M.J."/>
            <person name="Williams K.H."/>
            <person name="Banfield J.F."/>
        </authorList>
    </citation>
    <scope>NUCLEOTIDE SEQUENCE [LARGE SCALE GENOMIC DNA]</scope>
</reference>
<evidence type="ECO:0000259" key="14">
    <source>
        <dbReference type="PROSITE" id="PS51188"/>
    </source>
</evidence>
<dbReference type="Pfam" id="PF00684">
    <property type="entry name" value="DnaJ_CXXCXGXG"/>
    <property type="match status" value="1"/>
</dbReference>
<feature type="binding site" evidence="11">
    <location>
        <position position="165"/>
    </location>
    <ligand>
        <name>Zn(2+)</name>
        <dbReference type="ChEBI" id="CHEBI:29105"/>
        <label>1</label>
    </ligand>
</feature>
<dbReference type="Gene3D" id="2.10.230.10">
    <property type="entry name" value="Heat shock protein DnaJ, cysteine-rich domain"/>
    <property type="match status" value="1"/>
</dbReference>
<feature type="binding site" evidence="11">
    <location>
        <position position="179"/>
    </location>
    <ligand>
        <name>Zn(2+)</name>
        <dbReference type="ChEBI" id="CHEBI:29105"/>
        <label>2</label>
    </ligand>
</feature>
<dbReference type="GO" id="GO:0005524">
    <property type="term" value="F:ATP binding"/>
    <property type="evidence" value="ECO:0007669"/>
    <property type="project" value="InterPro"/>
</dbReference>
<evidence type="ECO:0000256" key="10">
    <source>
        <dbReference type="ARBA" id="ARBA00067609"/>
    </source>
</evidence>
<dbReference type="SUPFAM" id="SSF46565">
    <property type="entry name" value="Chaperone J-domain"/>
    <property type="match status" value="1"/>
</dbReference>
<dbReference type="Gene3D" id="1.10.287.110">
    <property type="entry name" value="DnaJ domain"/>
    <property type="match status" value="1"/>
</dbReference>
<dbReference type="InterPro" id="IPR008971">
    <property type="entry name" value="HSP40/DnaJ_pept-bd"/>
</dbReference>
<dbReference type="PRINTS" id="PR00625">
    <property type="entry name" value="JDOMAIN"/>
</dbReference>
<dbReference type="GO" id="GO:0042026">
    <property type="term" value="P:protein refolding"/>
    <property type="evidence" value="ECO:0007669"/>
    <property type="project" value="TreeGrafter"/>
</dbReference>
<feature type="zinc finger region" description="CR-type" evidence="12">
    <location>
        <begin position="149"/>
        <end position="231"/>
    </location>
</feature>
<name>A0A0G0K4H0_9BACT</name>
<dbReference type="InterPro" id="IPR012724">
    <property type="entry name" value="DnaJ"/>
</dbReference>
<evidence type="ECO:0000256" key="11">
    <source>
        <dbReference type="HAMAP-Rule" id="MF_01152"/>
    </source>
</evidence>
<dbReference type="GO" id="GO:0009408">
    <property type="term" value="P:response to heat"/>
    <property type="evidence" value="ECO:0007669"/>
    <property type="project" value="InterPro"/>
</dbReference>
<comment type="caution">
    <text evidence="11">Lacks conserved residue(s) required for the propagation of feature annotation.</text>
</comment>
<keyword evidence="2 11" id="KW-0235">DNA replication</keyword>
<feature type="domain" description="CR-type" evidence="14">
    <location>
        <begin position="149"/>
        <end position="231"/>
    </location>
</feature>
<dbReference type="GO" id="GO:0005737">
    <property type="term" value="C:cytoplasm"/>
    <property type="evidence" value="ECO:0007669"/>
    <property type="project" value="UniProtKB-SubCell"/>
</dbReference>
<evidence type="ECO:0000256" key="9">
    <source>
        <dbReference type="ARBA" id="ARBA00061004"/>
    </source>
</evidence>
<comment type="similarity">
    <text evidence="9 11">Belongs to the DnaJ family.</text>
</comment>
<comment type="subcellular location">
    <subcellularLocation>
        <location evidence="11">Cytoplasm</location>
    </subcellularLocation>
</comment>
<dbReference type="PROSITE" id="PS50076">
    <property type="entry name" value="DNAJ_2"/>
    <property type="match status" value="1"/>
</dbReference>
<dbReference type="FunFam" id="2.10.230.10:FF:000002">
    <property type="entry name" value="Molecular chaperone DnaJ"/>
    <property type="match status" value="1"/>
</dbReference>
<dbReference type="Pfam" id="PF01556">
    <property type="entry name" value="DnaJ_C"/>
    <property type="match status" value="1"/>
</dbReference>
<feature type="domain" description="J" evidence="13">
    <location>
        <begin position="4"/>
        <end position="66"/>
    </location>
</feature>
<dbReference type="SUPFAM" id="SSF57938">
    <property type="entry name" value="DnaJ/Hsp40 cysteine-rich domain"/>
    <property type="match status" value="1"/>
</dbReference>
<keyword evidence="6 11" id="KW-0862">Zinc</keyword>
<dbReference type="HAMAP" id="MF_01152">
    <property type="entry name" value="DnaJ"/>
    <property type="match status" value="1"/>
</dbReference>
<evidence type="ECO:0000256" key="2">
    <source>
        <dbReference type="ARBA" id="ARBA00022705"/>
    </source>
</evidence>
<dbReference type="InterPro" id="IPR001305">
    <property type="entry name" value="HSP_DnaJ_Cys-rich_dom"/>
</dbReference>
<comment type="caution">
    <text evidence="15">The sequence shown here is derived from an EMBL/GenBank/DDBJ whole genome shotgun (WGS) entry which is preliminary data.</text>
</comment>